<feature type="transmembrane region" description="Helical" evidence="1">
    <location>
        <begin position="75"/>
        <end position="95"/>
    </location>
</feature>
<keyword evidence="1" id="KW-1133">Transmembrane helix</keyword>
<dbReference type="AlphaFoldDB" id="A0A372IPL4"/>
<evidence type="ECO:0000313" key="2">
    <source>
        <dbReference type="EMBL" id="RFU16824.1"/>
    </source>
</evidence>
<evidence type="ECO:0000313" key="3">
    <source>
        <dbReference type="Proteomes" id="UP000264702"/>
    </source>
</evidence>
<reference evidence="2 3" key="1">
    <citation type="submission" date="2018-08" db="EMBL/GenBank/DDBJ databases">
        <title>Acidipila sp. 4G-K13, an acidobacterium isolated from forest soil.</title>
        <authorList>
            <person name="Gao Z.-H."/>
            <person name="Qiu L.-H."/>
        </authorList>
    </citation>
    <scope>NUCLEOTIDE SEQUENCE [LARGE SCALE GENOMIC DNA]</scope>
    <source>
        <strain evidence="2 3">4G-K13</strain>
    </source>
</reference>
<feature type="transmembrane region" description="Helical" evidence="1">
    <location>
        <begin position="107"/>
        <end position="125"/>
    </location>
</feature>
<keyword evidence="1" id="KW-0812">Transmembrane</keyword>
<dbReference type="EMBL" id="QVQT01000003">
    <property type="protein sequence ID" value="RFU16824.1"/>
    <property type="molecule type" value="Genomic_DNA"/>
</dbReference>
<evidence type="ECO:0000256" key="1">
    <source>
        <dbReference type="SAM" id="Phobius"/>
    </source>
</evidence>
<dbReference type="OrthoDB" id="118112at2"/>
<proteinExistence type="predicted"/>
<keyword evidence="1" id="KW-0472">Membrane</keyword>
<protein>
    <submittedName>
        <fullName evidence="2">Uncharacterized protein</fullName>
    </submittedName>
</protein>
<accession>A0A372IPL4</accession>
<keyword evidence="3" id="KW-1185">Reference proteome</keyword>
<comment type="caution">
    <text evidence="2">The sequence shown here is derived from an EMBL/GenBank/DDBJ whole genome shotgun (WGS) entry which is preliminary data.</text>
</comment>
<gene>
    <name evidence="2" type="ORF">D0Y96_08735</name>
</gene>
<feature type="transmembrane region" description="Helical" evidence="1">
    <location>
        <begin position="45"/>
        <end position="63"/>
    </location>
</feature>
<dbReference type="Proteomes" id="UP000264702">
    <property type="component" value="Unassembled WGS sequence"/>
</dbReference>
<sequence>MRIARSVLFPLTHWNWKAALLTAVLRGSACIAALRHMELHARQHFGIVEAAYVLLTSGVFSAWQQQSLSIRSRRLGWFTCVFAVPLSSLGLDTLLHLRLDHGNMRALGISALVFTLVSAMFHWHVMQNGAMIVGESSRSLWTDLRQMPRLVLSFIRTPLSWLGTAGDSASEAAECEAELAA</sequence>
<organism evidence="2 3">
    <name type="scientific">Paracidobacterium acidisoli</name>
    <dbReference type="NCBI Taxonomy" id="2303751"/>
    <lineage>
        <taxon>Bacteria</taxon>
        <taxon>Pseudomonadati</taxon>
        <taxon>Acidobacteriota</taxon>
        <taxon>Terriglobia</taxon>
        <taxon>Terriglobales</taxon>
        <taxon>Acidobacteriaceae</taxon>
        <taxon>Paracidobacterium</taxon>
    </lineage>
</organism>
<name>A0A372IPL4_9BACT</name>
<dbReference type="RefSeq" id="WP_117298992.1">
    <property type="nucleotide sequence ID" value="NZ_QVQT02000003.1"/>
</dbReference>